<feature type="domain" description="Aminotransferase class V" evidence="10">
    <location>
        <begin position="56"/>
        <end position="201"/>
    </location>
</feature>
<dbReference type="Gene3D" id="3.40.640.10">
    <property type="entry name" value="Type I PLP-dependent aspartate aminotransferase-like (Major domain)"/>
    <property type="match status" value="1"/>
</dbReference>
<keyword evidence="7" id="KW-0411">Iron-sulfur</keyword>
<sequence>MARQSDSSGSAPFDTAPGSPSAQGASGLLDATPGPLLPAARDTLLAAHDVAWADPSARHAAARRSRALLDRAREVVARGLGVRTDEVTLHASGAQATRAALELLALGRRRLPGAPVASAVEHSAVLRWLRAGETPPVEVPVSPTGAVDLTAWAEAVTPETSFAVLQSANQEVGTRQPLAAARAITTGHGVPLLVDARAGLGRDLPVRDYDVLVGDATTWGGPRLGVLVVRTGTRVAPHHPPSPYEGGLALDPVDVPTALAAAEAWQQTAAVADDEGRAARALVARVREAAAAVEEVDVVGDPDDRLPHVCTFSVLYVDGETIVDELARRGLAVGSGSACTSDTLEPSHVLAAMGALTQGNVRITLPLAAVAPEREAAVAALVEQLPDVVATCRARLGL</sequence>
<dbReference type="GO" id="GO:0046872">
    <property type="term" value="F:metal ion binding"/>
    <property type="evidence" value="ECO:0007669"/>
    <property type="project" value="UniProtKB-KW"/>
</dbReference>
<dbReference type="InterPro" id="IPR015422">
    <property type="entry name" value="PyrdxlP-dep_Trfase_small"/>
</dbReference>
<comment type="cofactor">
    <cofactor evidence="1">
        <name>pyridoxal 5'-phosphate</name>
        <dbReference type="ChEBI" id="CHEBI:597326"/>
    </cofactor>
</comment>
<dbReference type="InterPro" id="IPR016454">
    <property type="entry name" value="Cysteine_dSase"/>
</dbReference>
<dbReference type="EMBL" id="ALWX01000068">
    <property type="protein sequence ID" value="EKA60279.1"/>
    <property type="molecule type" value="Genomic_DNA"/>
</dbReference>
<dbReference type="GO" id="GO:0051536">
    <property type="term" value="F:iron-sulfur cluster binding"/>
    <property type="evidence" value="ECO:0007669"/>
    <property type="project" value="UniProtKB-KW"/>
</dbReference>
<feature type="compositionally biased region" description="Polar residues" evidence="9">
    <location>
        <begin position="1"/>
        <end position="10"/>
    </location>
</feature>
<dbReference type="InterPro" id="IPR015424">
    <property type="entry name" value="PyrdxlP-dep_Trfase"/>
</dbReference>
<accession>K1DV82</accession>
<feature type="domain" description="Aminotransferase class V" evidence="10">
    <location>
        <begin position="259"/>
        <end position="365"/>
    </location>
</feature>
<dbReference type="Gene3D" id="3.90.1150.10">
    <property type="entry name" value="Aspartate Aminotransferase, domain 1"/>
    <property type="match status" value="1"/>
</dbReference>
<dbReference type="AlphaFoldDB" id="K1DV82"/>
<evidence type="ECO:0000256" key="7">
    <source>
        <dbReference type="ARBA" id="ARBA00023014"/>
    </source>
</evidence>
<proteinExistence type="inferred from homology"/>
<evidence type="ECO:0000256" key="6">
    <source>
        <dbReference type="ARBA" id="ARBA00023004"/>
    </source>
</evidence>
<dbReference type="PIRSF" id="PIRSF005572">
    <property type="entry name" value="NifS"/>
    <property type="match status" value="1"/>
</dbReference>
<dbReference type="PANTHER" id="PTHR11601:SF34">
    <property type="entry name" value="CYSTEINE DESULFURASE"/>
    <property type="match status" value="1"/>
</dbReference>
<evidence type="ECO:0000259" key="10">
    <source>
        <dbReference type="Pfam" id="PF00266"/>
    </source>
</evidence>
<dbReference type="RefSeq" id="WP_007929131.1">
    <property type="nucleotide sequence ID" value="NZ_ALWX01000068.1"/>
</dbReference>
<keyword evidence="3" id="KW-0808">Transferase</keyword>
<keyword evidence="4" id="KW-0479">Metal-binding</keyword>
<dbReference type="Pfam" id="PF00266">
    <property type="entry name" value="Aminotran_5"/>
    <property type="match status" value="2"/>
</dbReference>
<organism evidence="11 12">
    <name type="scientific">Janibacter hoylei PVAS-1</name>
    <dbReference type="NCBI Taxonomy" id="1210046"/>
    <lineage>
        <taxon>Bacteria</taxon>
        <taxon>Bacillati</taxon>
        <taxon>Actinomycetota</taxon>
        <taxon>Actinomycetes</taxon>
        <taxon>Micrococcales</taxon>
        <taxon>Intrasporangiaceae</taxon>
        <taxon>Janibacter</taxon>
    </lineage>
</organism>
<comment type="caution">
    <text evidence="11">The sequence shown here is derived from an EMBL/GenBank/DDBJ whole genome shotgun (WGS) entry which is preliminary data.</text>
</comment>
<dbReference type="SUPFAM" id="SSF53383">
    <property type="entry name" value="PLP-dependent transferases"/>
    <property type="match status" value="1"/>
</dbReference>
<dbReference type="eggNOG" id="COG1104">
    <property type="taxonomic scope" value="Bacteria"/>
</dbReference>
<evidence type="ECO:0000256" key="1">
    <source>
        <dbReference type="ARBA" id="ARBA00001933"/>
    </source>
</evidence>
<evidence type="ECO:0000256" key="3">
    <source>
        <dbReference type="ARBA" id="ARBA00022679"/>
    </source>
</evidence>
<dbReference type="STRING" id="1210046.B277_14039"/>
<dbReference type="InterPro" id="IPR015421">
    <property type="entry name" value="PyrdxlP-dep_Trfase_major"/>
</dbReference>
<name>K1DV82_9MICO</name>
<gene>
    <name evidence="11" type="ORF">B277_14039</name>
</gene>
<evidence type="ECO:0000313" key="12">
    <source>
        <dbReference type="Proteomes" id="UP000004474"/>
    </source>
</evidence>
<evidence type="ECO:0000313" key="11">
    <source>
        <dbReference type="EMBL" id="EKA60279.1"/>
    </source>
</evidence>
<dbReference type="InterPro" id="IPR000192">
    <property type="entry name" value="Aminotrans_V_dom"/>
</dbReference>
<protein>
    <submittedName>
        <fullName evidence="11">Cysteine desulfurase</fullName>
    </submittedName>
</protein>
<evidence type="ECO:0000256" key="2">
    <source>
        <dbReference type="ARBA" id="ARBA00006490"/>
    </source>
</evidence>
<dbReference type="PANTHER" id="PTHR11601">
    <property type="entry name" value="CYSTEINE DESULFURYLASE FAMILY MEMBER"/>
    <property type="match status" value="1"/>
</dbReference>
<keyword evidence="5" id="KW-0663">Pyridoxal phosphate</keyword>
<keyword evidence="6" id="KW-0408">Iron</keyword>
<evidence type="ECO:0000256" key="4">
    <source>
        <dbReference type="ARBA" id="ARBA00022723"/>
    </source>
</evidence>
<dbReference type="Proteomes" id="UP000004474">
    <property type="component" value="Unassembled WGS sequence"/>
</dbReference>
<comment type="catalytic activity">
    <reaction evidence="8">
        <text>(sulfur carrier)-H + L-cysteine = (sulfur carrier)-SH + L-alanine</text>
        <dbReference type="Rhea" id="RHEA:43892"/>
        <dbReference type="Rhea" id="RHEA-COMP:14737"/>
        <dbReference type="Rhea" id="RHEA-COMP:14739"/>
        <dbReference type="ChEBI" id="CHEBI:29917"/>
        <dbReference type="ChEBI" id="CHEBI:35235"/>
        <dbReference type="ChEBI" id="CHEBI:57972"/>
        <dbReference type="ChEBI" id="CHEBI:64428"/>
        <dbReference type="EC" id="2.8.1.7"/>
    </reaction>
</comment>
<dbReference type="PATRIC" id="fig|1210046.3.peg.2697"/>
<evidence type="ECO:0000256" key="8">
    <source>
        <dbReference type="ARBA" id="ARBA00050776"/>
    </source>
</evidence>
<feature type="region of interest" description="Disordered" evidence="9">
    <location>
        <begin position="1"/>
        <end position="33"/>
    </location>
</feature>
<evidence type="ECO:0000256" key="5">
    <source>
        <dbReference type="ARBA" id="ARBA00022898"/>
    </source>
</evidence>
<dbReference type="GO" id="GO:0031071">
    <property type="term" value="F:cysteine desulfurase activity"/>
    <property type="evidence" value="ECO:0007669"/>
    <property type="project" value="UniProtKB-EC"/>
</dbReference>
<comment type="similarity">
    <text evidence="2">Belongs to the class-V pyridoxal-phosphate-dependent aminotransferase family. NifS/IscS subfamily.</text>
</comment>
<reference evidence="11 12" key="1">
    <citation type="journal article" date="2012" name="J. Bacteriol.">
        <title>Genome Sequence of Janibacter hoylei MTCC8307, Isolated from the Stratospheric Air.</title>
        <authorList>
            <person name="Pawar S.P."/>
            <person name="Dhotre D.P."/>
            <person name="Shetty S.A."/>
            <person name="Chowdhury S.P."/>
            <person name="Chaudhari B.L."/>
            <person name="Shouche Y.S."/>
        </authorList>
    </citation>
    <scope>NUCLEOTIDE SEQUENCE [LARGE SCALE GENOMIC DNA]</scope>
    <source>
        <strain evidence="11 12">PVAS-1</strain>
    </source>
</reference>
<evidence type="ECO:0000256" key="9">
    <source>
        <dbReference type="SAM" id="MobiDB-lite"/>
    </source>
</evidence>